<dbReference type="Gene3D" id="3.40.50.20">
    <property type="match status" value="1"/>
</dbReference>
<dbReference type="Gene3D" id="3.30.470.20">
    <property type="entry name" value="ATP-grasp fold, B domain"/>
    <property type="match status" value="1"/>
</dbReference>
<dbReference type="InterPro" id="IPR013815">
    <property type="entry name" value="ATP_grasp_subdomain_1"/>
</dbReference>
<dbReference type="AlphaFoldDB" id="A0A4R0MKJ9"/>
<evidence type="ECO:0000313" key="2">
    <source>
        <dbReference type="EMBL" id="TCC86917.1"/>
    </source>
</evidence>
<dbReference type="Proteomes" id="UP000292884">
    <property type="component" value="Unassembled WGS sequence"/>
</dbReference>
<accession>A0A4R0MKJ9</accession>
<comment type="caution">
    <text evidence="2">The sequence shown here is derived from an EMBL/GenBank/DDBJ whole genome shotgun (WGS) entry which is preliminary data.</text>
</comment>
<dbReference type="PANTHER" id="PTHR39217:SF1">
    <property type="entry name" value="GLUTATHIONE SYNTHETASE"/>
    <property type="match status" value="1"/>
</dbReference>
<name>A0A4R0MKJ9_9SPHI</name>
<dbReference type="Pfam" id="PF02955">
    <property type="entry name" value="GSH-S_ATP"/>
    <property type="match status" value="1"/>
</dbReference>
<protein>
    <recommendedName>
        <fullName evidence="1">Prokaryotic glutathione synthetase ATP-binding domain-containing protein</fullName>
    </recommendedName>
</protein>
<dbReference type="InterPro" id="IPR053191">
    <property type="entry name" value="DcsG_Biosynth_Enzyme"/>
</dbReference>
<dbReference type="GO" id="GO:0004363">
    <property type="term" value="F:glutathione synthase activity"/>
    <property type="evidence" value="ECO:0007669"/>
    <property type="project" value="InterPro"/>
</dbReference>
<dbReference type="InterPro" id="IPR004218">
    <property type="entry name" value="GSHS_ATP-bd"/>
</dbReference>
<dbReference type="EMBL" id="SJSK01000008">
    <property type="protein sequence ID" value="TCC86917.1"/>
    <property type="molecule type" value="Genomic_DNA"/>
</dbReference>
<evidence type="ECO:0000259" key="1">
    <source>
        <dbReference type="Pfam" id="PF02955"/>
    </source>
</evidence>
<proteinExistence type="predicted"/>
<dbReference type="RefSeq" id="WP_131555535.1">
    <property type="nucleotide sequence ID" value="NZ_SJSK01000008.1"/>
</dbReference>
<keyword evidence="3" id="KW-1185">Reference proteome</keyword>
<dbReference type="Gene3D" id="3.30.1490.20">
    <property type="entry name" value="ATP-grasp fold, A domain"/>
    <property type="match status" value="1"/>
</dbReference>
<gene>
    <name evidence="2" type="ORF">EZ428_22185</name>
</gene>
<dbReference type="SUPFAM" id="SSF56059">
    <property type="entry name" value="Glutathione synthetase ATP-binding domain-like"/>
    <property type="match status" value="1"/>
</dbReference>
<feature type="domain" description="Prokaryotic glutathione synthetase ATP-binding" evidence="1">
    <location>
        <begin position="132"/>
        <end position="243"/>
    </location>
</feature>
<reference evidence="2 3" key="1">
    <citation type="submission" date="2019-02" db="EMBL/GenBank/DDBJ databases">
        <title>Pedobacter sp. RP-1-13 sp. nov., isolated from Arctic soil.</title>
        <authorList>
            <person name="Dahal R.H."/>
        </authorList>
    </citation>
    <scope>NUCLEOTIDE SEQUENCE [LARGE SCALE GENOMIC DNA]</scope>
    <source>
        <strain evidence="2 3">RP-1-13</strain>
    </source>
</reference>
<evidence type="ECO:0000313" key="3">
    <source>
        <dbReference type="Proteomes" id="UP000292884"/>
    </source>
</evidence>
<organism evidence="2 3">
    <name type="scientific">Pedobacter frigiditerrae</name>
    <dbReference type="NCBI Taxonomy" id="2530452"/>
    <lineage>
        <taxon>Bacteria</taxon>
        <taxon>Pseudomonadati</taxon>
        <taxon>Bacteroidota</taxon>
        <taxon>Sphingobacteriia</taxon>
        <taxon>Sphingobacteriales</taxon>
        <taxon>Sphingobacteriaceae</taxon>
        <taxon>Pedobacter</taxon>
    </lineage>
</organism>
<dbReference type="PANTHER" id="PTHR39217">
    <property type="match status" value="1"/>
</dbReference>
<dbReference type="GO" id="GO:0005524">
    <property type="term" value="F:ATP binding"/>
    <property type="evidence" value="ECO:0007669"/>
    <property type="project" value="InterPro"/>
</dbReference>
<sequence length="290" mass="33310">MNIALVTYQDKGAYHAINVQNEDDILINFLKSNGLNITKEIWNDEQVNWESYDLAIIKSPWDYFNLIEDFYTWLAKIDRKKVKLLNPIDIVKWNADKHYLHDIEKAGLKVTPSIFLTIGDDVKLQDYFTQLKTEKFIVKPAVSGGSKNTFKVTAANVDEINEKLNSLIEIEDFIVQPFLTEIEENGEWSFIFFGGKFSHALIKKAKAGDFRVQATFGGSVHPQQPDQTLLNTAQEYVNQFAKDCLYARVDGAIVNSEFILMELELIEPFLFLDTEEKALENYHEALLTLL</sequence>
<dbReference type="OrthoDB" id="3373978at2"/>